<organism evidence="3 4">
    <name type="scientific">Septoria linicola</name>
    <dbReference type="NCBI Taxonomy" id="215465"/>
    <lineage>
        <taxon>Eukaryota</taxon>
        <taxon>Fungi</taxon>
        <taxon>Dikarya</taxon>
        <taxon>Ascomycota</taxon>
        <taxon>Pezizomycotina</taxon>
        <taxon>Dothideomycetes</taxon>
        <taxon>Dothideomycetidae</taxon>
        <taxon>Mycosphaerellales</taxon>
        <taxon>Mycosphaerellaceae</taxon>
        <taxon>Septoria</taxon>
    </lineage>
</organism>
<name>A0A9Q9AJ26_9PEZI</name>
<evidence type="ECO:0000313" key="4">
    <source>
        <dbReference type="Proteomes" id="UP001056384"/>
    </source>
</evidence>
<dbReference type="OrthoDB" id="5395704at2759"/>
<feature type="signal peptide" evidence="2">
    <location>
        <begin position="1"/>
        <end position="25"/>
    </location>
</feature>
<dbReference type="Proteomes" id="UP001056384">
    <property type="component" value="Chromosome 2"/>
</dbReference>
<keyword evidence="2" id="KW-0732">Signal</keyword>
<dbReference type="EMBL" id="CP099419">
    <property type="protein sequence ID" value="USW50242.1"/>
    <property type="molecule type" value="Genomic_DNA"/>
</dbReference>
<evidence type="ECO:0000313" key="3">
    <source>
        <dbReference type="EMBL" id="USW50242.1"/>
    </source>
</evidence>
<proteinExistence type="predicted"/>
<evidence type="ECO:0000256" key="1">
    <source>
        <dbReference type="SAM" id="MobiDB-lite"/>
    </source>
</evidence>
<accession>A0A9Q9AJ26</accession>
<feature type="chain" id="PRO_5040139458" evidence="2">
    <location>
        <begin position="26"/>
        <end position="190"/>
    </location>
</feature>
<sequence length="190" mass="20490">MLFANIVGGAAFFAAAAVAHPLAEAAAFLSTNPNLEISKLVINDTATGKTLLSFSVKNPEPLASQSVAECRGEWDHTKKDWPVSNQALRCDKSQTITWFIDSWTSARDFVVGVQDRFDDPSVGKDPYDRVTTFSKFIVNETYVHYDSPVSEAGSTGSTAPTALTESSESISGTQIPDQMIYAPVYAVSAK</sequence>
<gene>
    <name evidence="3" type="ORF">Slin15195_G035610</name>
</gene>
<evidence type="ECO:0000256" key="2">
    <source>
        <dbReference type="SAM" id="SignalP"/>
    </source>
</evidence>
<dbReference type="AlphaFoldDB" id="A0A9Q9AJ26"/>
<reference evidence="3" key="1">
    <citation type="submission" date="2022-06" db="EMBL/GenBank/DDBJ databases">
        <title>Complete genome sequences of two strains of the flax pathogen Septoria linicola.</title>
        <authorList>
            <person name="Lapalu N."/>
            <person name="Simon A."/>
            <person name="Demenou B."/>
            <person name="Paumier D."/>
            <person name="Guillot M.-P."/>
            <person name="Gout L."/>
            <person name="Valade R."/>
        </authorList>
    </citation>
    <scope>NUCLEOTIDE SEQUENCE</scope>
    <source>
        <strain evidence="3">SE15195</strain>
    </source>
</reference>
<feature type="compositionally biased region" description="Polar residues" evidence="1">
    <location>
        <begin position="152"/>
        <end position="171"/>
    </location>
</feature>
<keyword evidence="4" id="KW-1185">Reference proteome</keyword>
<protein>
    <submittedName>
        <fullName evidence="3">Uncharacterized protein</fullName>
    </submittedName>
</protein>
<feature type="region of interest" description="Disordered" evidence="1">
    <location>
        <begin position="149"/>
        <end position="171"/>
    </location>
</feature>